<dbReference type="EMBL" id="DF820464">
    <property type="protein sequence ID" value="GAK56139.1"/>
    <property type="molecule type" value="Genomic_DNA"/>
</dbReference>
<evidence type="ECO:0000313" key="1">
    <source>
        <dbReference type="EMBL" id="GAK56139.1"/>
    </source>
</evidence>
<sequence>MAKNKTLPDMTISEASEFWDEHQFDEFADIEEVHDIEFALKRKKYVGIDLDLYSRITIQAKQLHIPEERLIQQWLGEKVNA</sequence>
<protein>
    <recommendedName>
        <fullName evidence="3">CopG antitoxin of type II toxin-antitoxin system</fullName>
    </recommendedName>
</protein>
<gene>
    <name evidence="1" type="ORF">U27_03101</name>
</gene>
<dbReference type="eggNOG" id="ENOG502ZUYU">
    <property type="taxonomic scope" value="Bacteria"/>
</dbReference>
<accession>A0A081BUY4</accession>
<dbReference type="AlphaFoldDB" id="A0A081BUY4"/>
<proteinExistence type="predicted"/>
<name>A0A081BUY4_VECG1</name>
<dbReference type="STRING" id="1499967.U27_03101"/>
<evidence type="ECO:0000313" key="2">
    <source>
        <dbReference type="Proteomes" id="UP000030661"/>
    </source>
</evidence>
<reference evidence="1" key="1">
    <citation type="journal article" date="2015" name="PeerJ">
        <title>First genomic representation of candidate bacterial phylum KSB3 points to enhanced environmental sensing as a trigger of wastewater bulking.</title>
        <authorList>
            <person name="Sekiguchi Y."/>
            <person name="Ohashi A."/>
            <person name="Parks D.H."/>
            <person name="Yamauchi T."/>
            <person name="Tyson G.W."/>
            <person name="Hugenholtz P."/>
        </authorList>
    </citation>
    <scope>NUCLEOTIDE SEQUENCE [LARGE SCALE GENOMIC DNA]</scope>
</reference>
<organism evidence="1">
    <name type="scientific">Vecturithrix granuli</name>
    <dbReference type="NCBI Taxonomy" id="1499967"/>
    <lineage>
        <taxon>Bacteria</taxon>
        <taxon>Candidatus Moduliflexota</taxon>
        <taxon>Candidatus Vecturitrichia</taxon>
        <taxon>Candidatus Vecturitrichales</taxon>
        <taxon>Candidatus Vecturitrichaceae</taxon>
        <taxon>Candidatus Vecturithrix</taxon>
    </lineage>
</organism>
<dbReference type="Pfam" id="PF12441">
    <property type="entry name" value="CopG_antitoxin"/>
    <property type="match status" value="1"/>
</dbReference>
<dbReference type="InterPro" id="IPR022148">
    <property type="entry name" value="CopG_antitoxin"/>
</dbReference>
<keyword evidence="2" id="KW-1185">Reference proteome</keyword>
<dbReference type="Proteomes" id="UP000030661">
    <property type="component" value="Unassembled WGS sequence"/>
</dbReference>
<evidence type="ECO:0008006" key="3">
    <source>
        <dbReference type="Google" id="ProtNLM"/>
    </source>
</evidence>
<dbReference type="HOGENOM" id="CLU_195067_0_0_0"/>